<dbReference type="InterPro" id="IPR058240">
    <property type="entry name" value="rSAM_sf"/>
</dbReference>
<dbReference type="Proteomes" id="UP000324575">
    <property type="component" value="Unassembled WGS sequence"/>
</dbReference>
<dbReference type="InterPro" id="IPR013785">
    <property type="entry name" value="Aldolase_TIM"/>
</dbReference>
<dbReference type="EMBL" id="SNRX01000005">
    <property type="protein sequence ID" value="KAA6302828.1"/>
    <property type="molecule type" value="Genomic_DNA"/>
</dbReference>
<organism evidence="1 2">
    <name type="scientific">Candidatus Ordinivivax streblomastigis</name>
    <dbReference type="NCBI Taxonomy" id="2540710"/>
    <lineage>
        <taxon>Bacteria</taxon>
        <taxon>Pseudomonadati</taxon>
        <taxon>Bacteroidota</taxon>
        <taxon>Bacteroidia</taxon>
        <taxon>Bacteroidales</taxon>
        <taxon>Candidatus Ordinivivax</taxon>
    </lineage>
</organism>
<dbReference type="AlphaFoldDB" id="A0A5M8P373"/>
<evidence type="ECO:0000313" key="2">
    <source>
        <dbReference type="Proteomes" id="UP000324575"/>
    </source>
</evidence>
<proteinExistence type="predicted"/>
<dbReference type="EC" id="4.3.99.3" evidence="1"/>
<dbReference type="Gene3D" id="3.20.20.70">
    <property type="entry name" value="Aldolase class I"/>
    <property type="match status" value="1"/>
</dbReference>
<sequence length="205" mass="23846">MKCSHCMRGDAQDINITNEYIVNILKYIGQIYQLTITGGEPSLNVNGIKFLLKELKRRKISVERFYIATNGSESSMSNEFTDICTKLYDYQETKQEEAMLEMSNDHFHNRELHETVFAELSKYPFFSNRYSFPDGFSLIKEGRSKVGYENIILPLGFYDNCRIEGDFYLNALGYIICNDNLSYENQDKLSLCHSKDIITYLKSIH</sequence>
<keyword evidence="1" id="KW-0456">Lyase</keyword>
<protein>
    <submittedName>
        <fullName evidence="1">7-carboxy-7-deazaguanine synthase</fullName>
        <ecNumber evidence="1">4.3.99.3</ecNumber>
    </submittedName>
</protein>
<gene>
    <name evidence="1" type="ORF">EZS26_000998</name>
</gene>
<accession>A0A5M8P373</accession>
<name>A0A5M8P373_9BACT</name>
<reference evidence="1 2" key="1">
    <citation type="submission" date="2019-03" db="EMBL/GenBank/DDBJ databases">
        <title>Single cell metagenomics reveals metabolic interactions within the superorganism composed of flagellate Streblomastix strix and complex community of Bacteroidetes bacteria on its surface.</title>
        <authorList>
            <person name="Treitli S.C."/>
            <person name="Kolisko M."/>
            <person name="Husnik F."/>
            <person name="Keeling P."/>
            <person name="Hampl V."/>
        </authorList>
    </citation>
    <scope>NUCLEOTIDE SEQUENCE [LARGE SCALE GENOMIC DNA]</scope>
    <source>
        <strain evidence="1">St1</strain>
    </source>
</reference>
<dbReference type="GO" id="GO:0016829">
    <property type="term" value="F:lyase activity"/>
    <property type="evidence" value="ECO:0007669"/>
    <property type="project" value="UniProtKB-KW"/>
</dbReference>
<dbReference type="SUPFAM" id="SSF102114">
    <property type="entry name" value="Radical SAM enzymes"/>
    <property type="match status" value="1"/>
</dbReference>
<evidence type="ECO:0000313" key="1">
    <source>
        <dbReference type="EMBL" id="KAA6302828.1"/>
    </source>
</evidence>
<comment type="caution">
    <text evidence="1">The sequence shown here is derived from an EMBL/GenBank/DDBJ whole genome shotgun (WGS) entry which is preliminary data.</text>
</comment>